<dbReference type="AlphaFoldDB" id="A0A2U1AP25"/>
<proteinExistence type="predicted"/>
<dbReference type="GO" id="GO:0004553">
    <property type="term" value="F:hydrolase activity, hydrolyzing O-glycosyl compounds"/>
    <property type="evidence" value="ECO:0007669"/>
    <property type="project" value="TreeGrafter"/>
</dbReference>
<evidence type="ECO:0000313" key="3">
    <source>
        <dbReference type="Proteomes" id="UP000245959"/>
    </source>
</evidence>
<keyword evidence="3" id="KW-1185">Reference proteome</keyword>
<dbReference type="Proteomes" id="UP000245959">
    <property type="component" value="Unassembled WGS sequence"/>
</dbReference>
<feature type="signal peptide" evidence="1">
    <location>
        <begin position="1"/>
        <end position="18"/>
    </location>
</feature>
<dbReference type="GO" id="GO:0045493">
    <property type="term" value="P:xylan catabolic process"/>
    <property type="evidence" value="ECO:0007669"/>
    <property type="project" value="UniProtKB-KW"/>
</dbReference>
<keyword evidence="2" id="KW-0326">Glycosidase</keyword>
<sequence>MIMMKYLFLFCMTLAAGAAVVDTSESLVAAAPGAAFVQGEKLKFSLKCVESPPRTWTLRNWRDEVVRQGTWPGKELVLAPLPNGYYKLELIGGGGFTGSRGFAVVSDPGKRPANPDMFFALDSAQSWLARPDAENPRQPGNAFEIVSEVARRSGAGMVRDRMSWAEVNPARNRYVWTYYKTNAELLKERGIRLSGMYHDSPGWCRNGKGLLPTNLLDTYVFAKNAAEAFRGCMANWEFWNEQDHGFGQESAWDYAAALKAASLGFKAGEPEATVAIGGFAITPVLPYADVVMKNGAGCYFDIFNIHTYRPLRDFPEILTDIRAHMERCGIAGRPIWFTENGSGMEGAGREESFMPGIRQHSFDQELLIAEYLPKMMISMQMLGVSRDFFFVLPPYSENGGNKDWGLMRRDYTVKPGFAAFATLVDQLGDAIPEGEADVGDGVKGYLYRHRNGSRTLVYWSISELDTEPVRPGLSAADPKLRRIVLPPQEGPLCGTDLFGTPFEMKEEALTVSRFPSFLHGVTGLTVIDRAILPPVARDPEAGEDRTVVFRTELSEDFLLSSGKDYVDIRQPEARFKLEIWNLSGKPKKGTITVSGGDCTGIPPSVSVPPFGKAELALRFSPAYDGAFKTVLAVGGVFNGRRVTPLVVPVQGLQAMAGSGRKLEITAMLDPVNWRKNASGEMQIAYDEMEEAIRFHTVFPAIEDRWSYPEYELQLPQESLKGALGIALEAKVSSPAAVRQMLVMAVPGEGERDLYLRVAPDGEWEKLTVQFPAGFEPDRIRRLRIGVNSAAGEITVWLRKIRFVYAP</sequence>
<protein>
    <submittedName>
        <fullName evidence="2">GH35 family endo-1,4-beta-xylanase</fullName>
    </submittedName>
</protein>
<dbReference type="InterPro" id="IPR017853">
    <property type="entry name" value="GH"/>
</dbReference>
<keyword evidence="2" id="KW-0378">Hydrolase</keyword>
<keyword evidence="2" id="KW-0119">Carbohydrate metabolism</keyword>
<feature type="chain" id="PRO_5015700829" evidence="1">
    <location>
        <begin position="19"/>
        <end position="806"/>
    </location>
</feature>
<keyword evidence="2" id="KW-0624">Polysaccharide degradation</keyword>
<organism evidence="2 3">
    <name type="scientific">Victivallis vadensis</name>
    <dbReference type="NCBI Taxonomy" id="172901"/>
    <lineage>
        <taxon>Bacteria</taxon>
        <taxon>Pseudomonadati</taxon>
        <taxon>Lentisphaerota</taxon>
        <taxon>Lentisphaeria</taxon>
        <taxon>Victivallales</taxon>
        <taxon>Victivallaceae</taxon>
        <taxon>Victivallis</taxon>
    </lineage>
</organism>
<gene>
    <name evidence="2" type="ORF">C8D82_12828</name>
</gene>
<evidence type="ECO:0000313" key="2">
    <source>
        <dbReference type="EMBL" id="PVY38128.1"/>
    </source>
</evidence>
<keyword evidence="2" id="KW-0858">Xylan degradation</keyword>
<dbReference type="InterPro" id="IPR051923">
    <property type="entry name" value="Glycosyl_Hydrolase_39"/>
</dbReference>
<reference evidence="2 3" key="1">
    <citation type="submission" date="2018-04" db="EMBL/GenBank/DDBJ databases">
        <title>Genomic Encyclopedia of Type Strains, Phase IV (KMG-IV): sequencing the most valuable type-strain genomes for metagenomic binning, comparative biology and taxonomic classification.</title>
        <authorList>
            <person name="Goeker M."/>
        </authorList>
    </citation>
    <scope>NUCLEOTIDE SEQUENCE [LARGE SCALE GENOMIC DNA]</scope>
    <source>
        <strain evidence="2 3">DSM 14823</strain>
    </source>
</reference>
<accession>A0A2U1AP25</accession>
<dbReference type="PANTHER" id="PTHR12631">
    <property type="entry name" value="ALPHA-L-IDURONIDASE"/>
    <property type="match status" value="1"/>
</dbReference>
<name>A0A2U1AP25_9BACT</name>
<dbReference type="EMBL" id="QEKH01000028">
    <property type="protein sequence ID" value="PVY38128.1"/>
    <property type="molecule type" value="Genomic_DNA"/>
</dbReference>
<dbReference type="Gene3D" id="3.20.20.80">
    <property type="entry name" value="Glycosidases"/>
    <property type="match status" value="1"/>
</dbReference>
<evidence type="ECO:0000256" key="1">
    <source>
        <dbReference type="SAM" id="SignalP"/>
    </source>
</evidence>
<dbReference type="PANTHER" id="PTHR12631:SF10">
    <property type="entry name" value="BETA-XYLOSIDASE-LIKE PROTEIN-RELATED"/>
    <property type="match status" value="1"/>
</dbReference>
<keyword evidence="1" id="KW-0732">Signal</keyword>
<comment type="caution">
    <text evidence="2">The sequence shown here is derived from an EMBL/GenBank/DDBJ whole genome shotgun (WGS) entry which is preliminary data.</text>
</comment>
<dbReference type="SUPFAM" id="SSF51445">
    <property type="entry name" value="(Trans)glycosidases"/>
    <property type="match status" value="1"/>
</dbReference>